<comment type="caution">
    <text evidence="2">The sequence shown here is derived from an EMBL/GenBank/DDBJ whole genome shotgun (WGS) entry which is preliminary data.</text>
</comment>
<feature type="region of interest" description="Disordered" evidence="1">
    <location>
        <begin position="30"/>
        <end position="83"/>
    </location>
</feature>
<feature type="compositionally biased region" description="Acidic residues" evidence="1">
    <location>
        <begin position="167"/>
        <end position="177"/>
    </location>
</feature>
<protein>
    <submittedName>
        <fullName evidence="2">Uncharacterized protein</fullName>
    </submittedName>
</protein>
<evidence type="ECO:0000313" key="2">
    <source>
        <dbReference type="EMBL" id="MFC3145430.1"/>
    </source>
</evidence>
<feature type="region of interest" description="Disordered" evidence="1">
    <location>
        <begin position="130"/>
        <end position="177"/>
    </location>
</feature>
<accession>A0ABV7GZN3</accession>
<sequence length="177" mass="18537">MGEFAPINALGGGFIPIRAHHAVNANALAPVESSSGGRGAQARMDADPQSVRLAGRGSGREQAETESGPAYRERPEIDDFTLIGPSPAFQANVLELERDLRRAIERLESERSRAEAEAALKIERAEAQVEAAEDAKASAEIATPAPAPAPDVPKAAEPQVAAPTEAETPEPPETTDA</sequence>
<gene>
    <name evidence="2" type="ORF">ACFOGP_22105</name>
</gene>
<proteinExistence type="predicted"/>
<dbReference type="RefSeq" id="WP_275632389.1">
    <property type="nucleotide sequence ID" value="NZ_JARGYD010000003.1"/>
</dbReference>
<organism evidence="2 3">
    <name type="scientific">Psychromarinibacter halotolerans</name>
    <dbReference type="NCBI Taxonomy" id="1775175"/>
    <lineage>
        <taxon>Bacteria</taxon>
        <taxon>Pseudomonadati</taxon>
        <taxon>Pseudomonadota</taxon>
        <taxon>Alphaproteobacteria</taxon>
        <taxon>Rhodobacterales</taxon>
        <taxon>Paracoccaceae</taxon>
        <taxon>Psychromarinibacter</taxon>
    </lineage>
</organism>
<dbReference type="EMBL" id="JBHRTB010000010">
    <property type="protein sequence ID" value="MFC3145430.1"/>
    <property type="molecule type" value="Genomic_DNA"/>
</dbReference>
<evidence type="ECO:0000313" key="3">
    <source>
        <dbReference type="Proteomes" id="UP001595632"/>
    </source>
</evidence>
<dbReference type="Proteomes" id="UP001595632">
    <property type="component" value="Unassembled WGS sequence"/>
</dbReference>
<feature type="compositionally biased region" description="Low complexity" evidence="1">
    <location>
        <begin position="152"/>
        <end position="166"/>
    </location>
</feature>
<reference evidence="3" key="1">
    <citation type="journal article" date="2019" name="Int. J. Syst. Evol. Microbiol.">
        <title>The Global Catalogue of Microorganisms (GCM) 10K type strain sequencing project: providing services to taxonomists for standard genome sequencing and annotation.</title>
        <authorList>
            <consortium name="The Broad Institute Genomics Platform"/>
            <consortium name="The Broad Institute Genome Sequencing Center for Infectious Disease"/>
            <person name="Wu L."/>
            <person name="Ma J."/>
        </authorList>
    </citation>
    <scope>NUCLEOTIDE SEQUENCE [LARGE SCALE GENOMIC DNA]</scope>
    <source>
        <strain evidence="3">KCTC 52366</strain>
    </source>
</reference>
<keyword evidence="3" id="KW-1185">Reference proteome</keyword>
<evidence type="ECO:0000256" key="1">
    <source>
        <dbReference type="SAM" id="MobiDB-lite"/>
    </source>
</evidence>
<name>A0ABV7GZN3_9RHOB</name>